<feature type="transmembrane region" description="Helical" evidence="5">
    <location>
        <begin position="6"/>
        <end position="25"/>
    </location>
</feature>
<evidence type="ECO:0000256" key="4">
    <source>
        <dbReference type="ARBA" id="ARBA00023136"/>
    </source>
</evidence>
<feature type="transmembrane region" description="Helical" evidence="5">
    <location>
        <begin position="319"/>
        <end position="340"/>
    </location>
</feature>
<dbReference type="PANTHER" id="PTHR37422:SF13">
    <property type="entry name" value="LIPOPOLYSACCHARIDE BIOSYNTHESIS PROTEIN PA4999-RELATED"/>
    <property type="match status" value="1"/>
</dbReference>
<evidence type="ECO:0000259" key="6">
    <source>
        <dbReference type="Pfam" id="PF04932"/>
    </source>
</evidence>
<gene>
    <name evidence="7" type="ORF">DFP90_11530</name>
</gene>
<evidence type="ECO:0000256" key="5">
    <source>
        <dbReference type="SAM" id="Phobius"/>
    </source>
</evidence>
<feature type="transmembrane region" description="Helical" evidence="5">
    <location>
        <begin position="215"/>
        <end position="235"/>
    </location>
</feature>
<dbReference type="GO" id="GO:0016874">
    <property type="term" value="F:ligase activity"/>
    <property type="evidence" value="ECO:0007669"/>
    <property type="project" value="UniProtKB-KW"/>
</dbReference>
<evidence type="ECO:0000256" key="3">
    <source>
        <dbReference type="ARBA" id="ARBA00022989"/>
    </source>
</evidence>
<proteinExistence type="predicted"/>
<feature type="domain" description="O-antigen ligase-related" evidence="6">
    <location>
        <begin position="185"/>
        <end position="331"/>
    </location>
</feature>
<dbReference type="InterPro" id="IPR051533">
    <property type="entry name" value="WaaL-like"/>
</dbReference>
<dbReference type="EMBL" id="QRDW01000015">
    <property type="protein sequence ID" value="RED44277.1"/>
    <property type="molecule type" value="Genomic_DNA"/>
</dbReference>
<name>A0A3D9H448_9PROT</name>
<dbReference type="PANTHER" id="PTHR37422">
    <property type="entry name" value="TEICHURONIC ACID BIOSYNTHESIS PROTEIN TUAE"/>
    <property type="match status" value="1"/>
</dbReference>
<keyword evidence="8" id="KW-1185">Reference proteome</keyword>
<keyword evidence="2 5" id="KW-0812">Transmembrane</keyword>
<evidence type="ECO:0000256" key="2">
    <source>
        <dbReference type="ARBA" id="ARBA00022692"/>
    </source>
</evidence>
<feature type="transmembrane region" description="Helical" evidence="5">
    <location>
        <begin position="95"/>
        <end position="117"/>
    </location>
</feature>
<feature type="transmembrane region" description="Helical" evidence="5">
    <location>
        <begin position="377"/>
        <end position="394"/>
    </location>
</feature>
<accession>A0A3D9H448</accession>
<feature type="transmembrane region" description="Helical" evidence="5">
    <location>
        <begin position="37"/>
        <end position="58"/>
    </location>
</feature>
<dbReference type="AlphaFoldDB" id="A0A3D9H448"/>
<sequence length="400" mass="44634">MAAFGPAPLAVTLGLAVLLVLRDFIREKRYLDLAEAARAPLGLSLLLLLGWCLLGALFSSEKTFSLITLLRTALSVLLCHVIFQQLRDKQAFFNLAVKTLLVSSAIVIGYIFIVQYLYPEALEIYAQFRSSDTKVRWAFKAFSSVAACLIPIFLWFSITKQGYWRICALILLPLAIAIIWRNGINTSRSALFGLAGSIVFLALCFILQHFSKRRFYVIFTGILITVSLFSAWLLSAMPHYPFDGMALVDIALPFPDPHRQVIWARTAEIIMDHPFMGIGLNTINLLPQAQETVTLKFAPGMVKTIEFIPSHPHNWILEIAVEAGLVGLAITFACFTILIGNLLHAIRVGQNTAWVPLGLIGVFSISSMTNFSIWTSWWQAIFFVLLALCLAAVYHHQETN</sequence>
<comment type="caution">
    <text evidence="7">The sequence shown here is derived from an EMBL/GenBank/DDBJ whole genome shotgun (WGS) entry which is preliminary data.</text>
</comment>
<reference evidence="7 8" key="1">
    <citation type="submission" date="2018-07" db="EMBL/GenBank/DDBJ databases">
        <title>Genomic Encyclopedia of Type Strains, Phase III (KMG-III): the genomes of soil and plant-associated and newly described type strains.</title>
        <authorList>
            <person name="Whitman W."/>
        </authorList>
    </citation>
    <scope>NUCLEOTIDE SEQUENCE [LARGE SCALE GENOMIC DNA]</scope>
    <source>
        <strain evidence="7 8">CECT 8488</strain>
    </source>
</reference>
<evidence type="ECO:0000256" key="1">
    <source>
        <dbReference type="ARBA" id="ARBA00004141"/>
    </source>
</evidence>
<keyword evidence="7" id="KW-0436">Ligase</keyword>
<feature type="transmembrane region" description="Helical" evidence="5">
    <location>
        <begin position="190"/>
        <end position="208"/>
    </location>
</feature>
<dbReference type="InterPro" id="IPR007016">
    <property type="entry name" value="O-antigen_ligase-rel_domated"/>
</dbReference>
<evidence type="ECO:0000313" key="8">
    <source>
        <dbReference type="Proteomes" id="UP000256845"/>
    </source>
</evidence>
<dbReference type="Proteomes" id="UP000256845">
    <property type="component" value="Unassembled WGS sequence"/>
</dbReference>
<dbReference type="Pfam" id="PF04932">
    <property type="entry name" value="Wzy_C"/>
    <property type="match status" value="1"/>
</dbReference>
<comment type="subcellular location">
    <subcellularLocation>
        <location evidence="1">Membrane</location>
        <topology evidence="1">Multi-pass membrane protein</topology>
    </subcellularLocation>
</comment>
<feature type="transmembrane region" description="Helical" evidence="5">
    <location>
        <begin position="163"/>
        <end position="184"/>
    </location>
</feature>
<dbReference type="GO" id="GO:0016020">
    <property type="term" value="C:membrane"/>
    <property type="evidence" value="ECO:0007669"/>
    <property type="project" value="UniProtKB-SubCell"/>
</dbReference>
<keyword evidence="3 5" id="KW-1133">Transmembrane helix</keyword>
<keyword evidence="4 5" id="KW-0472">Membrane</keyword>
<feature type="transmembrane region" description="Helical" evidence="5">
    <location>
        <begin position="64"/>
        <end position="83"/>
    </location>
</feature>
<organism evidence="7 8">
    <name type="scientific">Aestuariispira insulae</name>
    <dbReference type="NCBI Taxonomy" id="1461337"/>
    <lineage>
        <taxon>Bacteria</taxon>
        <taxon>Pseudomonadati</taxon>
        <taxon>Pseudomonadota</taxon>
        <taxon>Alphaproteobacteria</taxon>
        <taxon>Rhodospirillales</taxon>
        <taxon>Kiloniellaceae</taxon>
        <taxon>Aestuariispira</taxon>
    </lineage>
</organism>
<protein>
    <submittedName>
        <fullName evidence="7">O-antigen ligase</fullName>
    </submittedName>
</protein>
<evidence type="ECO:0000313" key="7">
    <source>
        <dbReference type="EMBL" id="RED44277.1"/>
    </source>
</evidence>
<feature type="transmembrane region" description="Helical" evidence="5">
    <location>
        <begin position="352"/>
        <end position="371"/>
    </location>
</feature>
<feature type="transmembrane region" description="Helical" evidence="5">
    <location>
        <begin position="137"/>
        <end position="156"/>
    </location>
</feature>